<feature type="active site" evidence="4">
    <location>
        <position position="448"/>
    </location>
</feature>
<dbReference type="EMBL" id="BAABGA010000120">
    <property type="protein sequence ID" value="GAA4471669.1"/>
    <property type="molecule type" value="Genomic_DNA"/>
</dbReference>
<evidence type="ECO:0000313" key="8">
    <source>
        <dbReference type="Proteomes" id="UP001500840"/>
    </source>
</evidence>
<comment type="function">
    <text evidence="4">Catalyzes amidations at positions B, D, E, and G on adenosylcobyrinic A,C-diamide. NH(2) groups are provided by glutamine, and one molecule of ATP is hydrogenolyzed for each amidation.</text>
</comment>
<dbReference type="Gene3D" id="3.40.50.300">
    <property type="entry name" value="P-loop containing nucleotide triphosphate hydrolases"/>
    <property type="match status" value="1"/>
</dbReference>
<dbReference type="InterPro" id="IPR004459">
    <property type="entry name" value="CobQ_synth"/>
</dbReference>
<comment type="similarity">
    <text evidence="4">Belongs to the CobB/CobQ family. CobQ subfamily.</text>
</comment>
<evidence type="ECO:0000259" key="6">
    <source>
        <dbReference type="Pfam" id="PF07685"/>
    </source>
</evidence>
<name>A0ABP8NV82_9BACT</name>
<dbReference type="InterPro" id="IPR033949">
    <property type="entry name" value="CobQ_GATase1"/>
</dbReference>
<comment type="caution">
    <text evidence="7">The sequence shown here is derived from an EMBL/GenBank/DDBJ whole genome shotgun (WGS) entry which is preliminary data.</text>
</comment>
<organism evidence="7 8">
    <name type="scientific">Novipirellula rosea</name>
    <dbReference type="NCBI Taxonomy" id="1031540"/>
    <lineage>
        <taxon>Bacteria</taxon>
        <taxon>Pseudomonadati</taxon>
        <taxon>Planctomycetota</taxon>
        <taxon>Planctomycetia</taxon>
        <taxon>Pirellulales</taxon>
        <taxon>Pirellulaceae</taxon>
        <taxon>Novipirellula</taxon>
    </lineage>
</organism>
<keyword evidence="2 4" id="KW-0169">Cobalamin biosynthesis</keyword>
<keyword evidence="3 4" id="KW-0315">Glutamine amidotransferase</keyword>
<proteinExistence type="inferred from homology"/>
<reference evidence="8" key="1">
    <citation type="journal article" date="2019" name="Int. J. Syst. Evol. Microbiol.">
        <title>The Global Catalogue of Microorganisms (GCM) 10K type strain sequencing project: providing services to taxonomists for standard genome sequencing and annotation.</title>
        <authorList>
            <consortium name="The Broad Institute Genomics Platform"/>
            <consortium name="The Broad Institute Genome Sequencing Center for Infectious Disease"/>
            <person name="Wu L."/>
            <person name="Ma J."/>
        </authorList>
    </citation>
    <scope>NUCLEOTIDE SEQUENCE [LARGE SCALE GENOMIC DNA]</scope>
    <source>
        <strain evidence="8">JCM 17759</strain>
    </source>
</reference>
<evidence type="ECO:0000256" key="4">
    <source>
        <dbReference type="HAMAP-Rule" id="MF_00028"/>
    </source>
</evidence>
<evidence type="ECO:0000313" key="7">
    <source>
        <dbReference type="EMBL" id="GAA4471669.1"/>
    </source>
</evidence>
<dbReference type="CDD" id="cd01750">
    <property type="entry name" value="GATase1_CobQ"/>
    <property type="match status" value="1"/>
</dbReference>
<dbReference type="PROSITE" id="PS51274">
    <property type="entry name" value="GATASE_COBBQ"/>
    <property type="match status" value="1"/>
</dbReference>
<dbReference type="CDD" id="cd05389">
    <property type="entry name" value="CobQ_N"/>
    <property type="match status" value="1"/>
</dbReference>
<dbReference type="Proteomes" id="UP001500840">
    <property type="component" value="Unassembled WGS sequence"/>
</dbReference>
<dbReference type="HAMAP" id="MF_00028">
    <property type="entry name" value="CobQ"/>
    <property type="match status" value="1"/>
</dbReference>
<dbReference type="InterPro" id="IPR047045">
    <property type="entry name" value="CobQ_N"/>
</dbReference>
<accession>A0ABP8NV82</accession>
<evidence type="ECO:0000256" key="3">
    <source>
        <dbReference type="ARBA" id="ARBA00022962"/>
    </source>
</evidence>
<dbReference type="Gene3D" id="3.40.50.880">
    <property type="match status" value="1"/>
</dbReference>
<dbReference type="RefSeq" id="WP_345327960.1">
    <property type="nucleotide sequence ID" value="NZ_BAABGA010000120.1"/>
</dbReference>
<feature type="active site" description="Nucleophile" evidence="4">
    <location>
        <position position="337"/>
    </location>
</feature>
<comment type="pathway">
    <text evidence="1 4">Cofactor biosynthesis; adenosylcobalamin biosynthesis.</text>
</comment>
<dbReference type="PANTHER" id="PTHR21343">
    <property type="entry name" value="DETHIOBIOTIN SYNTHETASE"/>
    <property type="match status" value="1"/>
</dbReference>
<dbReference type="NCBIfam" id="TIGR00313">
    <property type="entry name" value="cobQ"/>
    <property type="match status" value="1"/>
</dbReference>
<dbReference type="PANTHER" id="PTHR21343:SF1">
    <property type="entry name" value="COBYRIC ACID SYNTHASE"/>
    <property type="match status" value="1"/>
</dbReference>
<gene>
    <name evidence="4" type="primary">cobQ</name>
    <name evidence="7" type="ORF">GCM10023156_66620</name>
</gene>
<dbReference type="InterPro" id="IPR029062">
    <property type="entry name" value="Class_I_gatase-like"/>
</dbReference>
<dbReference type="InterPro" id="IPR002586">
    <property type="entry name" value="CobQ/CobB/MinD/ParA_Nub-bd_dom"/>
</dbReference>
<evidence type="ECO:0000256" key="1">
    <source>
        <dbReference type="ARBA" id="ARBA00004953"/>
    </source>
</evidence>
<sequence>MTAKTLMIQGTSSSAGKSLLTAAICRCFARRGVRVAPFKAQNMSNNAAVCADGSEIGRSQALQAIAAGVPPTADMNPILLKPEGDSHSQVIVNGRPLGSLAAAAYFRRRSEYWGVVTGALDRMRDEYELVVIEGAGSPAELNLADVEMVNMSVARYCQSPVLLVGDIERGGVFAQLLGTLWLLTPEDRALVRGLIVNKFRGDLRLFDRGVEMLETRGEVPVLGVLPWIDSLRLPEEDAATLSEKSSSPALMSDADQVNVVVIQFPHIANFDDFDPLENEPGVSLRYVRSSGSFGRPDLIILPGTKNTIADLDWLRSTGLERCIMASHDQGSRVVGICGGYQMLGRRINNPHHLEHARSRVEGLGLLEIETTFQHEKQTFQVETQITDDAIAPGTQRQRVRGYEIHVGQTVSQSTWLQRANLSTGSVPPANASDGARSADGRVWGCYLHGLFHNDAFRHAWLRTFRTFSQDSSLVNADDVLTTSLDRLADAFESHVDIQQLDQIIWPQEISK</sequence>
<evidence type="ECO:0000259" key="5">
    <source>
        <dbReference type="Pfam" id="PF01656"/>
    </source>
</evidence>
<keyword evidence="8" id="KW-1185">Reference proteome</keyword>
<dbReference type="Pfam" id="PF07685">
    <property type="entry name" value="GATase_3"/>
    <property type="match status" value="1"/>
</dbReference>
<dbReference type="SUPFAM" id="SSF52540">
    <property type="entry name" value="P-loop containing nucleoside triphosphate hydrolases"/>
    <property type="match status" value="1"/>
</dbReference>
<feature type="domain" description="CobB/CobQ-like glutamine amidotransferase" evidence="6">
    <location>
        <begin position="258"/>
        <end position="455"/>
    </location>
</feature>
<dbReference type="InterPro" id="IPR027417">
    <property type="entry name" value="P-loop_NTPase"/>
</dbReference>
<feature type="domain" description="CobQ/CobB/MinD/ParA nucleotide binding" evidence="5">
    <location>
        <begin position="6"/>
        <end position="237"/>
    </location>
</feature>
<evidence type="ECO:0000256" key="2">
    <source>
        <dbReference type="ARBA" id="ARBA00022573"/>
    </source>
</evidence>
<dbReference type="SUPFAM" id="SSF52317">
    <property type="entry name" value="Class I glutamine amidotransferase-like"/>
    <property type="match status" value="1"/>
</dbReference>
<dbReference type="Pfam" id="PF01656">
    <property type="entry name" value="CbiA"/>
    <property type="match status" value="1"/>
</dbReference>
<protein>
    <recommendedName>
        <fullName evidence="4">Cobyric acid synthase</fullName>
    </recommendedName>
</protein>
<dbReference type="NCBIfam" id="NF001989">
    <property type="entry name" value="PRK00784.1"/>
    <property type="match status" value="1"/>
</dbReference>
<dbReference type="InterPro" id="IPR011698">
    <property type="entry name" value="GATase_3"/>
</dbReference>